<feature type="compositionally biased region" description="Polar residues" evidence="1">
    <location>
        <begin position="238"/>
        <end position="248"/>
    </location>
</feature>
<protein>
    <submittedName>
        <fullName evidence="3">Uncharacterized protein</fullName>
    </submittedName>
</protein>
<feature type="compositionally biased region" description="Polar residues" evidence="1">
    <location>
        <begin position="70"/>
        <end position="80"/>
    </location>
</feature>
<feature type="compositionally biased region" description="Polar residues" evidence="1">
    <location>
        <begin position="92"/>
        <end position="113"/>
    </location>
</feature>
<proteinExistence type="predicted"/>
<evidence type="ECO:0000313" key="3">
    <source>
        <dbReference type="EMBL" id="CAH0105118.1"/>
    </source>
</evidence>
<dbReference type="OrthoDB" id="6364622at2759"/>
<dbReference type="Proteomes" id="UP000789390">
    <property type="component" value="Unassembled WGS sequence"/>
</dbReference>
<feature type="compositionally biased region" description="Polar residues" evidence="1">
    <location>
        <begin position="498"/>
        <end position="522"/>
    </location>
</feature>
<feature type="compositionally biased region" description="Basic and acidic residues" evidence="1">
    <location>
        <begin position="282"/>
        <end position="295"/>
    </location>
</feature>
<evidence type="ECO:0000256" key="2">
    <source>
        <dbReference type="SAM" id="Phobius"/>
    </source>
</evidence>
<feature type="compositionally biased region" description="Low complexity" evidence="1">
    <location>
        <begin position="733"/>
        <end position="748"/>
    </location>
</feature>
<feature type="compositionally biased region" description="Low complexity" evidence="1">
    <location>
        <begin position="195"/>
        <end position="209"/>
    </location>
</feature>
<keyword evidence="2" id="KW-0472">Membrane</keyword>
<feature type="region of interest" description="Disordered" evidence="1">
    <location>
        <begin position="366"/>
        <end position="435"/>
    </location>
</feature>
<organism evidence="3 4">
    <name type="scientific">Daphnia galeata</name>
    <dbReference type="NCBI Taxonomy" id="27404"/>
    <lineage>
        <taxon>Eukaryota</taxon>
        <taxon>Metazoa</taxon>
        <taxon>Ecdysozoa</taxon>
        <taxon>Arthropoda</taxon>
        <taxon>Crustacea</taxon>
        <taxon>Branchiopoda</taxon>
        <taxon>Diplostraca</taxon>
        <taxon>Cladocera</taxon>
        <taxon>Anomopoda</taxon>
        <taxon>Daphniidae</taxon>
        <taxon>Daphnia</taxon>
    </lineage>
</organism>
<evidence type="ECO:0000256" key="1">
    <source>
        <dbReference type="SAM" id="MobiDB-lite"/>
    </source>
</evidence>
<keyword evidence="4" id="KW-1185">Reference proteome</keyword>
<comment type="caution">
    <text evidence="3">The sequence shown here is derived from an EMBL/GenBank/DDBJ whole genome shotgun (WGS) entry which is preliminary data.</text>
</comment>
<dbReference type="EMBL" id="CAKKLH010000168">
    <property type="protein sequence ID" value="CAH0105118.1"/>
    <property type="molecule type" value="Genomic_DNA"/>
</dbReference>
<feature type="compositionally biased region" description="Polar residues" evidence="1">
    <location>
        <begin position="922"/>
        <end position="938"/>
    </location>
</feature>
<feature type="region of interest" description="Disordered" evidence="1">
    <location>
        <begin position="922"/>
        <end position="944"/>
    </location>
</feature>
<reference evidence="3" key="1">
    <citation type="submission" date="2021-11" db="EMBL/GenBank/DDBJ databases">
        <authorList>
            <person name="Schell T."/>
        </authorList>
    </citation>
    <scope>NUCLEOTIDE SEQUENCE</scope>
    <source>
        <strain evidence="3">M5</strain>
    </source>
</reference>
<feature type="compositionally biased region" description="Acidic residues" evidence="1">
    <location>
        <begin position="408"/>
        <end position="435"/>
    </location>
</feature>
<keyword evidence="2" id="KW-1133">Transmembrane helix</keyword>
<feature type="compositionally biased region" description="Low complexity" evidence="1">
    <location>
        <begin position="692"/>
        <end position="705"/>
    </location>
</feature>
<feature type="region of interest" description="Disordered" evidence="1">
    <location>
        <begin position="497"/>
        <end position="522"/>
    </location>
</feature>
<evidence type="ECO:0000313" key="4">
    <source>
        <dbReference type="Proteomes" id="UP000789390"/>
    </source>
</evidence>
<gene>
    <name evidence="3" type="ORF">DGAL_LOCUS8132</name>
</gene>
<feature type="region of interest" description="Disordered" evidence="1">
    <location>
        <begin position="92"/>
        <end position="296"/>
    </location>
</feature>
<dbReference type="AlphaFoldDB" id="A0A8J2WJW2"/>
<feature type="transmembrane region" description="Helical" evidence="2">
    <location>
        <begin position="872"/>
        <end position="894"/>
    </location>
</feature>
<accession>A0A8J2WJW2</accession>
<feature type="compositionally biased region" description="Acidic residues" evidence="1">
    <location>
        <begin position="217"/>
        <end position="234"/>
    </location>
</feature>
<feature type="compositionally biased region" description="Polar residues" evidence="1">
    <location>
        <begin position="786"/>
        <end position="796"/>
    </location>
</feature>
<name>A0A8J2WJW2_9CRUS</name>
<sequence>MGIRPIVGSGQTTMDRMAAASMRYVIFWTVMMGVTGGQELLTTRNHDNLNAAEIRFDSRALHWMDFSKPEPNQQKHQQWLQPPMPVNSYNARRTAEQQWNPPGQNPLVQNPHGQNWPGYYDYQHQQHQQQQPNHSDRNAGYQQSYRPLQQADGKMQQRPQHHQAIAPTRDVPSGSISSQQWHQEVAQPPRENTYPPAASSSSTETSDIISDGRSDEILEEEFYDSSELFDEEEVELRSTPSEHSTVTEPKSIDDISVPENEDEDETMEILSAFTSGLSNLPRRNEESGTGDKEQVNVKTPAASIQNTPTWKQLYPQLLAPATPPGKRVIVAEEHPSYKPKAIDNHRVSYGLTAASVYARIQPSLRHRNGTGGLRQRVVPRPYKRRPISVKNTTTVPLEKQQEPRVQDVDDEDDEEEEEEDLDLITEETETENEPPIEEIQHEEIEQMATEPLENVPKIQTQSELDQLSSREDIHINAATNQKEDIEEEEVDEKIHPANQFNDPTSTIENETLKPQNVSPPVNNGTPDIKSLLRSAGPLSLSEILQQKGMSLADLLKGGTKVVPVIGGITTTPATPGKNQAKVEQTTTSTATPIVSTDSAANTKTVTNPPIRPGIPPSVKPISLRELLAAKNVTLQEIIHPNLALPSTEKPSSVGGGPTLKPGVKMPIPFAAGRGKGLAGLVASTTPSEDLPTEPSTSKSSTTQPSKRMNSKPVSELKPLIFGGRPIEEDAEDTTTASTTTTTTRTTSRQMVIQSKRPYMAGANVGEYGSHLGRSFEEDDEDEDNNGTRPSSSNNLIGSYGMQRPIATSRLTPAPPRKNRPVLNFNYNTLLEEENEEDTKPTTTPSPILTHFNEEELIENDPYFDLPVSVRNAIIVSSTIGGFCLVVFLVILLVFRIRQKTRIRLRHPAALLGLAGMTDMSASNGSDSSGITTPTSHAASKSGYAKLPRRSSSLWGTLRRSVRQMEVHYS</sequence>
<feature type="region of interest" description="Disordered" evidence="1">
    <location>
        <begin position="679"/>
        <end position="799"/>
    </location>
</feature>
<feature type="region of interest" description="Disordered" evidence="1">
    <location>
        <begin position="68"/>
        <end position="87"/>
    </location>
</feature>
<keyword evidence="2" id="KW-0812">Transmembrane</keyword>